<dbReference type="InterPro" id="IPR006059">
    <property type="entry name" value="SBP"/>
</dbReference>
<dbReference type="PANTHER" id="PTHR43649:SF14">
    <property type="entry name" value="BLR3389 PROTEIN"/>
    <property type="match status" value="1"/>
</dbReference>
<accession>A0A9W6HAA4</accession>
<keyword evidence="2" id="KW-0813">Transport</keyword>
<comment type="similarity">
    <text evidence="1">Belongs to the bacterial solute-binding protein 1 family.</text>
</comment>
<name>A0A9W6HAA4_9MICO</name>
<organism evidence="5 6">
    <name type="scientific">Leifsonia poae</name>
    <dbReference type="NCBI Taxonomy" id="110933"/>
    <lineage>
        <taxon>Bacteria</taxon>
        <taxon>Bacillati</taxon>
        <taxon>Actinomycetota</taxon>
        <taxon>Actinomycetes</taxon>
        <taxon>Micrococcales</taxon>
        <taxon>Microbacteriaceae</taxon>
        <taxon>Leifsonia</taxon>
    </lineage>
</organism>
<evidence type="ECO:0000256" key="1">
    <source>
        <dbReference type="ARBA" id="ARBA00008520"/>
    </source>
</evidence>
<evidence type="ECO:0000256" key="3">
    <source>
        <dbReference type="ARBA" id="ARBA00022729"/>
    </source>
</evidence>
<sequence>MNRKRTIGLVASVLATGLLLAGCSGSGASNATTGTLKFYTDKAAWKPQFQSLNPTSQKDVKISLNTTGYSDENQYQAFVKQSFRTQQSPGLFTWSTGDNLNQLVDQKLVADTSSIWKQAIADGNVSQDLEKYYTIGGKQYCVPMNIAYWVMYYNKKIFDKYGIEKPTTWQELMDDAAKLKQNGVTPFYQTSTLFTFPWFETLVAGTDPALYNGLADGSVKYTDPKIVAIMNEWLAQEKKGWFSDAGSKTDPAQMLKQGDMAMINFGTFFGASLDGVGMKAGSDYDYFVIPAVDPSLSKTPVPVETGPMCVAQSSKQKDLGLAYSKWWMTPSAQSAWGNARGDVPFNPKAETKDAGLKTLGEDVAKGPYQLVTRYFEAAPTPILNVALEEFGAFSANPGNPLPHLQKIQAAADKYWASKK</sequence>
<dbReference type="EMBL" id="BSEN01000012">
    <property type="protein sequence ID" value="GLJ76820.1"/>
    <property type="molecule type" value="Genomic_DNA"/>
</dbReference>
<dbReference type="PANTHER" id="PTHR43649">
    <property type="entry name" value="ARABINOSE-BINDING PROTEIN-RELATED"/>
    <property type="match status" value="1"/>
</dbReference>
<dbReference type="PROSITE" id="PS51257">
    <property type="entry name" value="PROKAR_LIPOPROTEIN"/>
    <property type="match status" value="1"/>
</dbReference>
<reference evidence="5" key="1">
    <citation type="journal article" date="2014" name="Int. J. Syst. Evol. Microbiol.">
        <title>Complete genome sequence of Corynebacterium casei LMG S-19264T (=DSM 44701T), isolated from a smear-ripened cheese.</title>
        <authorList>
            <consortium name="US DOE Joint Genome Institute (JGI-PGF)"/>
            <person name="Walter F."/>
            <person name="Albersmeier A."/>
            <person name="Kalinowski J."/>
            <person name="Ruckert C."/>
        </authorList>
    </citation>
    <scope>NUCLEOTIDE SEQUENCE</scope>
    <source>
        <strain evidence="5">VKM Ac-1401</strain>
    </source>
</reference>
<reference evidence="5" key="2">
    <citation type="submission" date="2023-01" db="EMBL/GenBank/DDBJ databases">
        <authorList>
            <person name="Sun Q."/>
            <person name="Evtushenko L."/>
        </authorList>
    </citation>
    <scope>NUCLEOTIDE SEQUENCE</scope>
    <source>
        <strain evidence="5">VKM Ac-1401</strain>
    </source>
</reference>
<dbReference type="GO" id="GO:0055085">
    <property type="term" value="P:transmembrane transport"/>
    <property type="evidence" value="ECO:0007669"/>
    <property type="project" value="InterPro"/>
</dbReference>
<comment type="caution">
    <text evidence="5">The sequence shown here is derived from an EMBL/GenBank/DDBJ whole genome shotgun (WGS) entry which is preliminary data.</text>
</comment>
<dbReference type="PROSITE" id="PS01037">
    <property type="entry name" value="SBP_BACTERIAL_1"/>
    <property type="match status" value="1"/>
</dbReference>
<dbReference type="SUPFAM" id="SSF53850">
    <property type="entry name" value="Periplasmic binding protein-like II"/>
    <property type="match status" value="1"/>
</dbReference>
<evidence type="ECO:0000313" key="5">
    <source>
        <dbReference type="EMBL" id="GLJ76820.1"/>
    </source>
</evidence>
<dbReference type="Gene3D" id="3.40.190.10">
    <property type="entry name" value="Periplasmic binding protein-like II"/>
    <property type="match status" value="2"/>
</dbReference>
<evidence type="ECO:0000313" key="6">
    <source>
        <dbReference type="Proteomes" id="UP001142372"/>
    </source>
</evidence>
<dbReference type="RefSeq" id="WP_271177482.1">
    <property type="nucleotide sequence ID" value="NZ_BAAAJO010000002.1"/>
</dbReference>
<dbReference type="Pfam" id="PF13416">
    <property type="entry name" value="SBP_bac_8"/>
    <property type="match status" value="1"/>
</dbReference>
<proteinExistence type="inferred from homology"/>
<evidence type="ECO:0000256" key="2">
    <source>
        <dbReference type="ARBA" id="ARBA00022448"/>
    </source>
</evidence>
<protein>
    <submittedName>
        <fullName evidence="5">ABC transporter substrate-binding protein</fullName>
    </submittedName>
</protein>
<keyword evidence="3 4" id="KW-0732">Signal</keyword>
<evidence type="ECO:0000256" key="4">
    <source>
        <dbReference type="SAM" id="SignalP"/>
    </source>
</evidence>
<feature type="chain" id="PRO_5040893498" evidence="4">
    <location>
        <begin position="22"/>
        <end position="419"/>
    </location>
</feature>
<feature type="signal peptide" evidence="4">
    <location>
        <begin position="1"/>
        <end position="21"/>
    </location>
</feature>
<keyword evidence="6" id="KW-1185">Reference proteome</keyword>
<dbReference type="AlphaFoldDB" id="A0A9W6HAA4"/>
<gene>
    <name evidence="5" type="ORF">GCM10017584_23940</name>
</gene>
<dbReference type="InterPro" id="IPR050490">
    <property type="entry name" value="Bact_solute-bd_prot1"/>
</dbReference>
<dbReference type="Proteomes" id="UP001142372">
    <property type="component" value="Unassembled WGS sequence"/>
</dbReference>
<dbReference type="InterPro" id="IPR006061">
    <property type="entry name" value="SBP_1_CS"/>
</dbReference>